<dbReference type="PANTHER" id="PTHR36081:SF1">
    <property type="entry name" value="CELL WALL INTEGRITY_STRESS RESPONSE COMPONENT"/>
    <property type="match status" value="1"/>
</dbReference>
<organism evidence="1 2">
    <name type="scientific">Rhododendron griersonianum</name>
    <dbReference type="NCBI Taxonomy" id="479676"/>
    <lineage>
        <taxon>Eukaryota</taxon>
        <taxon>Viridiplantae</taxon>
        <taxon>Streptophyta</taxon>
        <taxon>Embryophyta</taxon>
        <taxon>Tracheophyta</taxon>
        <taxon>Spermatophyta</taxon>
        <taxon>Magnoliopsida</taxon>
        <taxon>eudicotyledons</taxon>
        <taxon>Gunneridae</taxon>
        <taxon>Pentapetalae</taxon>
        <taxon>asterids</taxon>
        <taxon>Ericales</taxon>
        <taxon>Ericaceae</taxon>
        <taxon>Ericoideae</taxon>
        <taxon>Rhodoreae</taxon>
        <taxon>Rhododendron</taxon>
    </lineage>
</organism>
<dbReference type="AlphaFoldDB" id="A0AAV6J0G6"/>
<keyword evidence="2" id="KW-1185">Reference proteome</keyword>
<accession>A0AAV6J0G6</accession>
<evidence type="ECO:0000313" key="2">
    <source>
        <dbReference type="Proteomes" id="UP000823749"/>
    </source>
</evidence>
<gene>
    <name evidence="1" type="ORF">RHGRI_022612</name>
</gene>
<dbReference type="PANTHER" id="PTHR36081">
    <property type="entry name" value="CELL WALL INTEGRITY/STRESS RESPONSE COMPONENT"/>
    <property type="match status" value="1"/>
</dbReference>
<evidence type="ECO:0000313" key="1">
    <source>
        <dbReference type="EMBL" id="KAG5534552.1"/>
    </source>
</evidence>
<proteinExistence type="predicted"/>
<comment type="caution">
    <text evidence="1">The sequence shown here is derived from an EMBL/GenBank/DDBJ whole genome shotgun (WGS) entry which is preliminary data.</text>
</comment>
<reference evidence="1" key="1">
    <citation type="submission" date="2020-08" db="EMBL/GenBank/DDBJ databases">
        <title>Plant Genome Project.</title>
        <authorList>
            <person name="Zhang R.-G."/>
        </authorList>
    </citation>
    <scope>NUCLEOTIDE SEQUENCE</scope>
    <source>
        <strain evidence="1">WSP0</strain>
        <tissue evidence="1">Leaf</tissue>
    </source>
</reference>
<dbReference type="Proteomes" id="UP000823749">
    <property type="component" value="Chromosome 8"/>
</dbReference>
<sequence length="186" mass="20808">MSTGYHDLTMAEEDESYESCVDRLGLTVAQGDVVEEEEDVDVQQGYVLEEEEDVDVEQGYMAAATAAALAKIYGADITVVGFQNFLFPVIHEKLKESLPEHDSRLSFIHWHLSKALKYGVKVEGDCFWVFVVVLGFKVWTKLTILINKVKYGMNIPSSRVNKARVNKIALMGLGEPVVPKARQEVP</sequence>
<protein>
    <submittedName>
        <fullName evidence="1">Uncharacterized protein</fullName>
    </submittedName>
</protein>
<name>A0AAV6J0G6_9ERIC</name>
<dbReference type="EMBL" id="JACTNZ010000008">
    <property type="protein sequence ID" value="KAG5534552.1"/>
    <property type="molecule type" value="Genomic_DNA"/>
</dbReference>